<accession>A0A2P2L292</accession>
<protein>
    <submittedName>
        <fullName evidence="1">Uncharacterized protein</fullName>
    </submittedName>
</protein>
<reference evidence="1" key="1">
    <citation type="submission" date="2018-02" db="EMBL/GenBank/DDBJ databases">
        <title>Rhizophora mucronata_Transcriptome.</title>
        <authorList>
            <person name="Meera S.P."/>
            <person name="Sreeshan A."/>
            <person name="Augustine A."/>
        </authorList>
    </citation>
    <scope>NUCLEOTIDE SEQUENCE</scope>
    <source>
        <tissue evidence="1">Leaf</tissue>
    </source>
</reference>
<sequence>MTTSSVYLNSWLLKIMLSSIFDNRENKGYEFEIRTVSLHNFIIVNGSVYFDWVLKISYTRLTILFLYLRYGRDCLFGWGRVGIM</sequence>
<proteinExistence type="predicted"/>
<name>A0A2P2L292_RHIMU</name>
<evidence type="ECO:0000313" key="1">
    <source>
        <dbReference type="EMBL" id="MBX12076.1"/>
    </source>
</evidence>
<dbReference type="EMBL" id="GGEC01031592">
    <property type="protein sequence ID" value="MBX12076.1"/>
    <property type="molecule type" value="Transcribed_RNA"/>
</dbReference>
<organism evidence="1">
    <name type="scientific">Rhizophora mucronata</name>
    <name type="common">Asiatic mangrove</name>
    <dbReference type="NCBI Taxonomy" id="61149"/>
    <lineage>
        <taxon>Eukaryota</taxon>
        <taxon>Viridiplantae</taxon>
        <taxon>Streptophyta</taxon>
        <taxon>Embryophyta</taxon>
        <taxon>Tracheophyta</taxon>
        <taxon>Spermatophyta</taxon>
        <taxon>Magnoliopsida</taxon>
        <taxon>eudicotyledons</taxon>
        <taxon>Gunneridae</taxon>
        <taxon>Pentapetalae</taxon>
        <taxon>rosids</taxon>
        <taxon>fabids</taxon>
        <taxon>Malpighiales</taxon>
        <taxon>Rhizophoraceae</taxon>
        <taxon>Rhizophora</taxon>
    </lineage>
</organism>
<dbReference type="AlphaFoldDB" id="A0A2P2L292"/>